<feature type="domain" description="HD" evidence="8">
    <location>
        <begin position="336"/>
        <end position="429"/>
    </location>
</feature>
<dbReference type="EC" id="3.1.-.-" evidence="5 6"/>
<dbReference type="InterPro" id="IPR036612">
    <property type="entry name" value="KH_dom_type_1_sf"/>
</dbReference>
<protein>
    <recommendedName>
        <fullName evidence="5 6">Ribonuclease Y</fullName>
        <shortName evidence="5">RNase Y</shortName>
        <ecNumber evidence="5 6">3.1.-.-</ecNumber>
    </recommendedName>
</protein>
<reference evidence="9 10" key="1">
    <citation type="journal article" date="2013" name="ISME J.">
        <title>By their genes ye shall know them: genomic signatures of predatory bacteria.</title>
        <authorList>
            <person name="Pasternak Z."/>
            <person name="Pietrokovski S."/>
            <person name="Rotem O."/>
            <person name="Gophna U."/>
            <person name="Lurie-Weinberger M.N."/>
            <person name="Jurkevitch E."/>
        </authorList>
    </citation>
    <scope>NUCLEOTIDE SEQUENCE [LARGE SCALE GENOMIC DNA]</scope>
    <source>
        <strain evidence="9 10">JSS</strain>
    </source>
</reference>
<feature type="coiled-coil region" evidence="7">
    <location>
        <begin position="33"/>
        <end position="188"/>
    </location>
</feature>
<keyword evidence="4 5" id="KW-0694">RNA-binding</keyword>
<evidence type="ECO:0000313" key="9">
    <source>
        <dbReference type="EMBL" id="AGH95917.1"/>
    </source>
</evidence>
<dbReference type="InterPro" id="IPR003607">
    <property type="entry name" value="HD/PDEase_dom"/>
</dbReference>
<dbReference type="OrthoDB" id="5287820at2"/>
<dbReference type="InterPro" id="IPR006674">
    <property type="entry name" value="HD_domain"/>
</dbReference>
<dbReference type="NCBIfam" id="TIGR00277">
    <property type="entry name" value="HDIG"/>
    <property type="match status" value="1"/>
</dbReference>
<dbReference type="Pfam" id="PF01966">
    <property type="entry name" value="HD"/>
    <property type="match status" value="1"/>
</dbReference>
<keyword evidence="2 5" id="KW-0255">Endonuclease</keyword>
<comment type="function">
    <text evidence="5">Endoribonuclease that initiates mRNA decay.</text>
</comment>
<dbReference type="SUPFAM" id="SSF54791">
    <property type="entry name" value="Eukaryotic type KH-domain (KH-domain type I)"/>
    <property type="match status" value="1"/>
</dbReference>
<accession>M4V933</accession>
<dbReference type="InterPro" id="IPR004087">
    <property type="entry name" value="KH_dom"/>
</dbReference>
<organism evidence="9 10">
    <name type="scientific">Pseudobdellovibrio exovorus JSS</name>
    <dbReference type="NCBI Taxonomy" id="1184267"/>
    <lineage>
        <taxon>Bacteria</taxon>
        <taxon>Pseudomonadati</taxon>
        <taxon>Bdellovibrionota</taxon>
        <taxon>Bdellovibrionia</taxon>
        <taxon>Bdellovibrionales</taxon>
        <taxon>Pseudobdellovibrionaceae</taxon>
        <taxon>Pseudobdellovibrio</taxon>
    </lineage>
</organism>
<dbReference type="GO" id="GO:0004521">
    <property type="term" value="F:RNA endonuclease activity"/>
    <property type="evidence" value="ECO:0007669"/>
    <property type="project" value="UniProtKB-UniRule"/>
</dbReference>
<dbReference type="CDD" id="cd00077">
    <property type="entry name" value="HDc"/>
    <property type="match status" value="1"/>
</dbReference>
<evidence type="ECO:0000256" key="4">
    <source>
        <dbReference type="ARBA" id="ARBA00022884"/>
    </source>
</evidence>
<dbReference type="EMBL" id="CP003537">
    <property type="protein sequence ID" value="AGH95917.1"/>
    <property type="molecule type" value="Genomic_DNA"/>
</dbReference>
<dbReference type="GO" id="GO:0006402">
    <property type="term" value="P:mRNA catabolic process"/>
    <property type="evidence" value="ECO:0007669"/>
    <property type="project" value="UniProtKB-UniRule"/>
</dbReference>
<dbReference type="InterPro" id="IPR017705">
    <property type="entry name" value="Ribonuclease_Y"/>
</dbReference>
<keyword evidence="7" id="KW-0175">Coiled coil</keyword>
<dbReference type="PATRIC" id="fig|1184267.3.peg.1722"/>
<dbReference type="eggNOG" id="COG1418">
    <property type="taxonomic scope" value="Bacteria"/>
</dbReference>
<dbReference type="PANTHER" id="PTHR12826:SF15">
    <property type="entry name" value="RIBONUCLEASE Y"/>
    <property type="match status" value="1"/>
</dbReference>
<dbReference type="GO" id="GO:0016787">
    <property type="term" value="F:hydrolase activity"/>
    <property type="evidence" value="ECO:0007669"/>
    <property type="project" value="UniProtKB-KW"/>
</dbReference>
<evidence type="ECO:0000313" key="10">
    <source>
        <dbReference type="Proteomes" id="UP000012040"/>
    </source>
</evidence>
<dbReference type="SUPFAM" id="SSF109604">
    <property type="entry name" value="HD-domain/PDEase-like"/>
    <property type="match status" value="1"/>
</dbReference>
<dbReference type="InterPro" id="IPR022711">
    <property type="entry name" value="RNase_Y_N"/>
</dbReference>
<dbReference type="PANTHER" id="PTHR12826">
    <property type="entry name" value="RIBONUCLEASE Y"/>
    <property type="match status" value="1"/>
</dbReference>
<dbReference type="GO" id="GO:0005886">
    <property type="term" value="C:plasma membrane"/>
    <property type="evidence" value="ECO:0007669"/>
    <property type="project" value="UniProtKB-UniRule"/>
</dbReference>
<evidence type="ECO:0000256" key="1">
    <source>
        <dbReference type="ARBA" id="ARBA00022722"/>
    </source>
</evidence>
<dbReference type="NCBIfam" id="TIGR03319">
    <property type="entry name" value="RNase_Y"/>
    <property type="match status" value="1"/>
</dbReference>
<sequence length="520" mass="58693">MELVFALVGVIVGGFIVFAFKRLQDQNSKKSAKAEAERILNKAKSESLKIKKDSESKAKDFETKARRNVEADINKQRAQLKNKESQLERRLKEIDDQFKSRQDENDKFMNQLKDREEKILISENRIKDAEKTNQEQINNLQKKLESVAQMTQEQARRELFQVLEETAKAEAAKKIAQIEEEAQKEADKKGRNILARAMARFASEYTSERTVSVMSLTSDEMKGKIIGREGRNIRTLEAHCGVDLIVDDTPETIVISGFDPVRRELARRTIDKLMEDGRVHPARIEEVVEKQKVELAKSMKEEGDKVIVELGVSQIHNELIKMLGSLKYRSTHAQNCLNHAMEVAHVSGLLAAELGMNVKIAKRAGLLHNIGLAADHTFEGSYAFVGAEIAKKYGESDDVCHAIRAHNDYEKPSSALAWIVHCANTLSNNRPGARRQQMDSFINRLKDLESIANSFDGVMKSVAIQAGREVRVLVESSRVTDDQSLMLARDIVKKIERELPHAGQVKVTIVRETRSVEVAR</sequence>
<evidence type="ECO:0000256" key="3">
    <source>
        <dbReference type="ARBA" id="ARBA00022801"/>
    </source>
</evidence>
<dbReference type="InterPro" id="IPR006675">
    <property type="entry name" value="HDIG_dom"/>
</dbReference>
<evidence type="ECO:0000256" key="7">
    <source>
        <dbReference type="SAM" id="Coils"/>
    </source>
</evidence>
<dbReference type="STRING" id="1184267.A11Q_1701"/>
<evidence type="ECO:0000256" key="6">
    <source>
        <dbReference type="NCBIfam" id="TIGR03319"/>
    </source>
</evidence>
<evidence type="ECO:0000256" key="5">
    <source>
        <dbReference type="HAMAP-Rule" id="MF_00335"/>
    </source>
</evidence>
<dbReference type="SMART" id="SM00322">
    <property type="entry name" value="KH"/>
    <property type="match status" value="1"/>
</dbReference>
<keyword evidence="1 5" id="KW-0540">Nuclease</keyword>
<dbReference type="AlphaFoldDB" id="M4V933"/>
<dbReference type="Pfam" id="PF12072">
    <property type="entry name" value="RNase_Y_N"/>
    <property type="match status" value="1"/>
</dbReference>
<dbReference type="SMART" id="SM00471">
    <property type="entry name" value="HDc"/>
    <property type="match status" value="1"/>
</dbReference>
<evidence type="ECO:0000256" key="2">
    <source>
        <dbReference type="ARBA" id="ARBA00022759"/>
    </source>
</evidence>
<dbReference type="RefSeq" id="WP_015470407.1">
    <property type="nucleotide sequence ID" value="NC_020813.1"/>
</dbReference>
<keyword evidence="3 5" id="KW-0378">Hydrolase</keyword>
<dbReference type="HAMAP" id="MF_00335">
    <property type="entry name" value="RNase_Y"/>
    <property type="match status" value="1"/>
</dbReference>
<keyword evidence="10" id="KW-1185">Reference proteome</keyword>
<dbReference type="HOGENOM" id="CLU_028328_1_0_7"/>
<dbReference type="Proteomes" id="UP000012040">
    <property type="component" value="Chromosome"/>
</dbReference>
<dbReference type="InterPro" id="IPR004088">
    <property type="entry name" value="KH_dom_type_1"/>
</dbReference>
<name>M4V933_9BACT</name>
<evidence type="ECO:0000259" key="8">
    <source>
        <dbReference type="PROSITE" id="PS51831"/>
    </source>
</evidence>
<dbReference type="KEGG" id="bex:A11Q_1701"/>
<dbReference type="Gene3D" id="1.10.3210.10">
    <property type="entry name" value="Hypothetical protein af1432"/>
    <property type="match status" value="1"/>
</dbReference>
<dbReference type="Pfam" id="PF00013">
    <property type="entry name" value="KH_1"/>
    <property type="match status" value="1"/>
</dbReference>
<comment type="similarity">
    <text evidence="5">Belongs to the RNase Y family.</text>
</comment>
<dbReference type="GO" id="GO:0003723">
    <property type="term" value="F:RNA binding"/>
    <property type="evidence" value="ECO:0007669"/>
    <property type="project" value="UniProtKB-UniRule"/>
</dbReference>
<gene>
    <name evidence="5" type="primary">rny</name>
    <name evidence="9" type="ORF">A11Q_1701</name>
</gene>
<proteinExistence type="inferred from homology"/>
<dbReference type="CDD" id="cd22431">
    <property type="entry name" value="KH-I_RNaseY"/>
    <property type="match status" value="1"/>
</dbReference>
<dbReference type="PROSITE" id="PS51831">
    <property type="entry name" value="HD"/>
    <property type="match status" value="1"/>
</dbReference>
<dbReference type="Gene3D" id="3.30.1370.10">
    <property type="entry name" value="K Homology domain, type 1"/>
    <property type="match status" value="1"/>
</dbReference>
<dbReference type="PROSITE" id="PS50084">
    <property type="entry name" value="KH_TYPE_1"/>
    <property type="match status" value="1"/>
</dbReference>